<dbReference type="AlphaFoldDB" id="A0A1H8LSU0"/>
<dbReference type="GO" id="GO:0004519">
    <property type="term" value="F:endonuclease activity"/>
    <property type="evidence" value="ECO:0007669"/>
    <property type="project" value="UniProtKB-KW"/>
</dbReference>
<dbReference type="Proteomes" id="UP000198942">
    <property type="component" value="Unassembled WGS sequence"/>
</dbReference>
<dbReference type="STRING" id="551995.SAMN05192574_105235"/>
<organism evidence="6 7">
    <name type="scientific">Mucilaginibacter gossypiicola</name>
    <dbReference type="NCBI Taxonomy" id="551995"/>
    <lineage>
        <taxon>Bacteria</taxon>
        <taxon>Pseudomonadati</taxon>
        <taxon>Bacteroidota</taxon>
        <taxon>Sphingobacteriia</taxon>
        <taxon>Sphingobacteriales</taxon>
        <taxon>Sphingobacteriaceae</taxon>
        <taxon>Mucilaginibacter</taxon>
    </lineage>
</organism>
<accession>A0A1H8LSU0</accession>
<sequence>MKKCLLSLFFCAAYFLVNAQVIRHHHYTTYYNVLKGEPDSVSWVLTPEMTSCGSVHRDDSFARDPDLQNSTLSDAYVKSGYDKGHLFPYADAQCDSADRIECLYMSNMLPQLHALNAGDWKTLETQEREWAATQEIRIIAGGFGSIGTLPSGVNIPESCWKAIYVDHHWRAWIMPNAKTSKGHPYPTWEVKDITRFDQITGLKL</sequence>
<dbReference type="OrthoDB" id="9811262at2"/>
<dbReference type="InterPro" id="IPR040255">
    <property type="entry name" value="Non-specific_endonuclease"/>
</dbReference>
<feature type="domain" description="ENPP1-3/EXOG-like endonuclease/phosphodiesterase" evidence="4">
    <location>
        <begin position="24"/>
        <end position="202"/>
    </location>
</feature>
<keyword evidence="6" id="KW-0378">Hydrolase</keyword>
<feature type="binding site" evidence="2">
    <location>
        <position position="116"/>
    </location>
    <ligand>
        <name>Mg(2+)</name>
        <dbReference type="ChEBI" id="CHEBI:18420"/>
        <note>catalytic</note>
    </ligand>
</feature>
<evidence type="ECO:0000313" key="7">
    <source>
        <dbReference type="Proteomes" id="UP000198942"/>
    </source>
</evidence>
<proteinExistence type="predicted"/>
<keyword evidence="6" id="KW-0255">Endonuclease</keyword>
<gene>
    <name evidence="6" type="ORF">SAMN05192574_105235</name>
</gene>
<feature type="chain" id="PRO_5011508715" evidence="3">
    <location>
        <begin position="20"/>
        <end position="204"/>
    </location>
</feature>
<evidence type="ECO:0000259" key="5">
    <source>
        <dbReference type="SMART" id="SM00892"/>
    </source>
</evidence>
<protein>
    <submittedName>
        <fullName evidence="6">Endonuclease G</fullName>
    </submittedName>
</protein>
<dbReference type="Pfam" id="PF01223">
    <property type="entry name" value="Endonuclease_NS"/>
    <property type="match status" value="1"/>
</dbReference>
<dbReference type="EMBL" id="FOCL01000005">
    <property type="protein sequence ID" value="SEO08207.1"/>
    <property type="molecule type" value="Genomic_DNA"/>
</dbReference>
<dbReference type="GO" id="GO:0046872">
    <property type="term" value="F:metal ion binding"/>
    <property type="evidence" value="ECO:0007669"/>
    <property type="project" value="UniProtKB-KW"/>
</dbReference>
<feature type="active site" description="Proton acceptor" evidence="1">
    <location>
        <position position="85"/>
    </location>
</feature>
<dbReference type="SMART" id="SM00892">
    <property type="entry name" value="Endonuclease_NS"/>
    <property type="match status" value="1"/>
</dbReference>
<dbReference type="GO" id="GO:0016787">
    <property type="term" value="F:hydrolase activity"/>
    <property type="evidence" value="ECO:0007669"/>
    <property type="project" value="InterPro"/>
</dbReference>
<evidence type="ECO:0000256" key="2">
    <source>
        <dbReference type="PIRSR" id="PIRSR640255-2"/>
    </source>
</evidence>
<evidence type="ECO:0000313" key="6">
    <source>
        <dbReference type="EMBL" id="SEO08207.1"/>
    </source>
</evidence>
<dbReference type="InterPro" id="IPR044925">
    <property type="entry name" value="His-Me_finger_sf"/>
</dbReference>
<dbReference type="InterPro" id="IPR044929">
    <property type="entry name" value="DNA/RNA_non-sp_Endonuclease_sf"/>
</dbReference>
<keyword evidence="7" id="KW-1185">Reference proteome</keyword>
<dbReference type="PANTHER" id="PTHR13966">
    <property type="entry name" value="ENDONUCLEASE RELATED"/>
    <property type="match status" value="1"/>
</dbReference>
<dbReference type="SUPFAM" id="SSF54060">
    <property type="entry name" value="His-Me finger endonucleases"/>
    <property type="match status" value="1"/>
</dbReference>
<dbReference type="RefSeq" id="WP_091212085.1">
    <property type="nucleotide sequence ID" value="NZ_FOCL01000005.1"/>
</dbReference>
<dbReference type="SMART" id="SM00477">
    <property type="entry name" value="NUC"/>
    <property type="match status" value="1"/>
</dbReference>
<dbReference type="Gene3D" id="3.40.570.10">
    <property type="entry name" value="Extracellular Endonuclease, subunit A"/>
    <property type="match status" value="1"/>
</dbReference>
<evidence type="ECO:0000256" key="1">
    <source>
        <dbReference type="PIRSR" id="PIRSR640255-1"/>
    </source>
</evidence>
<evidence type="ECO:0000256" key="3">
    <source>
        <dbReference type="SAM" id="SignalP"/>
    </source>
</evidence>
<dbReference type="InterPro" id="IPR020821">
    <property type="entry name" value="ENPP1-3/EXOG-like_nuc-like"/>
</dbReference>
<evidence type="ECO:0000259" key="4">
    <source>
        <dbReference type="SMART" id="SM00477"/>
    </source>
</evidence>
<dbReference type="GO" id="GO:0003676">
    <property type="term" value="F:nucleic acid binding"/>
    <property type="evidence" value="ECO:0007669"/>
    <property type="project" value="InterPro"/>
</dbReference>
<keyword evidence="6" id="KW-0540">Nuclease</keyword>
<reference evidence="7" key="1">
    <citation type="submission" date="2016-10" db="EMBL/GenBank/DDBJ databases">
        <authorList>
            <person name="Varghese N."/>
            <person name="Submissions S."/>
        </authorList>
    </citation>
    <scope>NUCLEOTIDE SEQUENCE [LARGE SCALE GENOMIC DNA]</scope>
    <source>
        <strain evidence="7">Gh-48</strain>
    </source>
</reference>
<dbReference type="PANTHER" id="PTHR13966:SF5">
    <property type="entry name" value="ENDONUCLEASE G, MITOCHONDRIAL"/>
    <property type="match status" value="1"/>
</dbReference>
<feature type="domain" description="DNA/RNA non-specific endonuclease/pyrophosphatase/phosphodiesterase" evidence="5">
    <location>
        <begin position="23"/>
        <end position="204"/>
    </location>
</feature>
<keyword evidence="2" id="KW-0479">Metal-binding</keyword>
<name>A0A1H8LSU0_9SPHI</name>
<dbReference type="InterPro" id="IPR001604">
    <property type="entry name" value="Endo_G_ENPP1-like_dom"/>
</dbReference>
<feature type="signal peptide" evidence="3">
    <location>
        <begin position="1"/>
        <end position="19"/>
    </location>
</feature>
<keyword evidence="3" id="KW-0732">Signal</keyword>